<dbReference type="OrthoDB" id="3404379at2"/>
<keyword evidence="2" id="KW-0472">Membrane</keyword>
<name>A0A4Q9KIT9_PROTD</name>
<evidence type="ECO:0000256" key="1">
    <source>
        <dbReference type="SAM" id="MobiDB-lite"/>
    </source>
</evidence>
<protein>
    <submittedName>
        <fullName evidence="3">DivIVA domain-containing protein</fullName>
    </submittedName>
</protein>
<keyword evidence="4" id="KW-1185">Reference proteome</keyword>
<dbReference type="NCBIfam" id="TIGR03544">
    <property type="entry name" value="DivI1A_domain"/>
    <property type="match status" value="1"/>
</dbReference>
<accession>A0A4Q9KIT9</accession>
<reference evidence="3 4" key="1">
    <citation type="submission" date="2019-01" db="EMBL/GenBank/DDBJ databases">
        <title>Lactibacter flavus gen. nov., sp. nov., a novel bacterium of the family Propionibacteriaceae isolated from raw milk and dairy products.</title>
        <authorList>
            <person name="Huptas C."/>
            <person name="Wenning M."/>
            <person name="Breitenwieser F."/>
            <person name="Doll E."/>
            <person name="Von Neubeck M."/>
            <person name="Busse H.-J."/>
            <person name="Scherer S."/>
        </authorList>
    </citation>
    <scope>NUCLEOTIDE SEQUENCE [LARGE SCALE GENOMIC DNA]</scope>
    <source>
        <strain evidence="3 4">DSM 22130</strain>
    </source>
</reference>
<dbReference type="RefSeq" id="WP_131172705.1">
    <property type="nucleotide sequence ID" value="NZ_FXTL01000015.1"/>
</dbReference>
<evidence type="ECO:0000313" key="3">
    <source>
        <dbReference type="EMBL" id="TBT94316.1"/>
    </source>
</evidence>
<dbReference type="Proteomes" id="UP000291933">
    <property type="component" value="Unassembled WGS sequence"/>
</dbReference>
<dbReference type="InterPro" id="IPR019933">
    <property type="entry name" value="DivIVA_domain"/>
</dbReference>
<sequence length="115" mass="12594">MTTPEQWIIFGTFAAFAALVLLGAALAGAGRFGEMPPAVVDQFVMQLPDRQLSPTDLRQARFATSLRGYSQEQVDHLLHHAARQWQADRTPSRPSVWGSVDTFEDGEASPAGRPD</sequence>
<dbReference type="EMBL" id="SDMR01000015">
    <property type="protein sequence ID" value="TBT94316.1"/>
    <property type="molecule type" value="Genomic_DNA"/>
</dbReference>
<dbReference type="AlphaFoldDB" id="A0A4Q9KIT9"/>
<gene>
    <name evidence="3" type="ORF">ET996_11510</name>
</gene>
<dbReference type="Gene3D" id="6.10.250.660">
    <property type="match status" value="1"/>
</dbReference>
<comment type="caution">
    <text evidence="3">The sequence shown here is derived from an EMBL/GenBank/DDBJ whole genome shotgun (WGS) entry which is preliminary data.</text>
</comment>
<proteinExistence type="predicted"/>
<evidence type="ECO:0000256" key="2">
    <source>
        <dbReference type="SAM" id="Phobius"/>
    </source>
</evidence>
<organism evidence="3 4">
    <name type="scientific">Propioniciclava tarda</name>
    <dbReference type="NCBI Taxonomy" id="433330"/>
    <lineage>
        <taxon>Bacteria</taxon>
        <taxon>Bacillati</taxon>
        <taxon>Actinomycetota</taxon>
        <taxon>Actinomycetes</taxon>
        <taxon>Propionibacteriales</taxon>
        <taxon>Propionibacteriaceae</taxon>
        <taxon>Propioniciclava</taxon>
    </lineage>
</organism>
<feature type="region of interest" description="Disordered" evidence="1">
    <location>
        <begin position="84"/>
        <end position="115"/>
    </location>
</feature>
<keyword evidence="2" id="KW-0812">Transmembrane</keyword>
<evidence type="ECO:0000313" key="4">
    <source>
        <dbReference type="Proteomes" id="UP000291933"/>
    </source>
</evidence>
<keyword evidence="2" id="KW-1133">Transmembrane helix</keyword>
<feature type="transmembrane region" description="Helical" evidence="2">
    <location>
        <begin position="6"/>
        <end position="27"/>
    </location>
</feature>